<protein>
    <submittedName>
        <fullName evidence="1">Uncharacterized protein</fullName>
    </submittedName>
</protein>
<name>L7TM12_9CAUD</name>
<evidence type="ECO:0000313" key="2">
    <source>
        <dbReference type="Proteomes" id="UP000011151"/>
    </source>
</evidence>
<organism evidence="1 2">
    <name type="scientific">Rhizobium phage RHEph02</name>
    <dbReference type="NCBI Taxonomy" id="1220602"/>
    <lineage>
        <taxon>Viruses</taxon>
        <taxon>Duplodnaviria</taxon>
        <taxon>Heunggongvirae</taxon>
        <taxon>Uroviricota</taxon>
        <taxon>Caudoviricetes</taxon>
        <taxon>Autographivirales</taxon>
        <taxon>Dunnvirinae</taxon>
        <taxon>Cuernavacavirus</taxon>
        <taxon>Cuernavacavirus RHEph02</taxon>
    </lineage>
</organism>
<proteinExistence type="predicted"/>
<reference evidence="1 2" key="1">
    <citation type="journal article" date="2013" name="Appl. Environ. Microbiol.">
        <title>Narrow Host-Range Bacteriophages that Infect Rhizobium etli associate with Distinct Genomic Types.</title>
        <authorList>
            <person name="Santamaria R.I."/>
            <person name="Bustos P."/>
            <person name="Sepulveda-Robles O."/>
            <person name="Lozano L."/>
            <person name="Rodriguez C."/>
            <person name="Fernandez J.L."/>
            <person name="Juarez S."/>
            <person name="Kameyama L."/>
            <person name="Guarneros G."/>
            <person name="Davila G."/>
            <person name="Gonzalez V."/>
        </authorList>
    </citation>
    <scope>NUCLEOTIDE SEQUENCE [LARGE SCALE GENOMIC DNA]</scope>
</reference>
<accession>L7TM12</accession>
<keyword evidence="2" id="KW-1185">Reference proteome</keyword>
<sequence>MQTAPIERYIEMVKSFGIEEAYKQRFRGTGRTTREILKLAIMMSEGKKIHVMYGDRKEATHEHATWIIHMVQRVCDFLGMEYEQVVRHTYHFPQSGGRITASHVNNVGGHASGWEQFRLHDN</sequence>
<dbReference type="EMBL" id="JX483874">
    <property type="protein sequence ID" value="AGC35597.1"/>
    <property type="molecule type" value="Genomic_DNA"/>
</dbReference>
<gene>
    <name evidence="1" type="ORF">RHEph02_gp030</name>
</gene>
<evidence type="ECO:0000313" key="1">
    <source>
        <dbReference type="EMBL" id="AGC35597.1"/>
    </source>
</evidence>
<dbReference type="Proteomes" id="UP000011151">
    <property type="component" value="Segment"/>
</dbReference>